<organism evidence="1 2">
    <name type="scientific">Pyricularia oryzae</name>
    <name type="common">Rice blast fungus</name>
    <name type="synonym">Magnaporthe oryzae</name>
    <dbReference type="NCBI Taxonomy" id="318829"/>
    <lineage>
        <taxon>Eukaryota</taxon>
        <taxon>Fungi</taxon>
        <taxon>Dikarya</taxon>
        <taxon>Ascomycota</taxon>
        <taxon>Pezizomycotina</taxon>
        <taxon>Sordariomycetes</taxon>
        <taxon>Sordariomycetidae</taxon>
        <taxon>Magnaporthales</taxon>
        <taxon>Pyriculariaceae</taxon>
        <taxon>Pyricularia</taxon>
    </lineage>
</organism>
<reference evidence="1 2" key="1">
    <citation type="journal article" date="2019" name="Mol. Biol. Evol.">
        <title>Blast fungal genomes show frequent chromosomal changes, gene gains and losses, and effector gene turnover.</title>
        <authorList>
            <person name="Gomez Luciano L.B."/>
            <person name="Jason Tsai I."/>
            <person name="Chuma I."/>
            <person name="Tosa Y."/>
            <person name="Chen Y.H."/>
            <person name="Li J.Y."/>
            <person name="Li M.Y."/>
            <person name="Jade Lu M.Y."/>
            <person name="Nakayashiki H."/>
            <person name="Li W.H."/>
        </authorList>
    </citation>
    <scope>NUCLEOTIDE SEQUENCE [LARGE SCALE GENOMIC DNA]</scope>
    <source>
        <strain evidence="1">MZ5-1-6</strain>
    </source>
</reference>
<dbReference type="AlphaFoldDB" id="A0A4V1C736"/>
<evidence type="ECO:0000313" key="1">
    <source>
        <dbReference type="EMBL" id="QBZ62018.1"/>
    </source>
</evidence>
<proteinExistence type="predicted"/>
<sequence>MRREGGCWAVLTCYAFQKSHRHGCLIVGALGASKGRELNLAKCSTEYVQYAHAWTADRTRRCSLNVSQPPVDPESVGARLLFTSFTSDNQGYVHTKCAHYLIYG</sequence>
<name>A0A4V1C736_PYROR</name>
<dbReference type="Proteomes" id="UP000294847">
    <property type="component" value="Chromosome 5"/>
</dbReference>
<gene>
    <name evidence="1" type="ORF">PoMZ_10892</name>
</gene>
<accession>A0A4V1C736</accession>
<protein>
    <submittedName>
        <fullName evidence="1">Uncharacterized protein</fullName>
    </submittedName>
</protein>
<evidence type="ECO:0000313" key="2">
    <source>
        <dbReference type="Proteomes" id="UP000294847"/>
    </source>
</evidence>
<dbReference type="EMBL" id="CP034208">
    <property type="protein sequence ID" value="QBZ62018.1"/>
    <property type="molecule type" value="Genomic_DNA"/>
</dbReference>